<comment type="function">
    <text evidence="7">Functions as a peptidoglycan terminase that cleaves nascent peptidoglycan strands endolytically to terminate their elongation.</text>
</comment>
<comment type="caution">
    <text evidence="9">The sequence shown here is derived from an EMBL/GenBank/DDBJ whole genome shotgun (WGS) entry which is preliminary data.</text>
</comment>
<keyword evidence="1 7" id="KW-1003">Cell membrane</keyword>
<dbReference type="OrthoDB" id="9814591at2"/>
<gene>
    <name evidence="7 9" type="primary">mltG</name>
    <name evidence="9" type="ORF">EBN03_21480</name>
</gene>
<feature type="compositionally biased region" description="Basic and acidic residues" evidence="8">
    <location>
        <begin position="121"/>
        <end position="139"/>
    </location>
</feature>
<evidence type="ECO:0000256" key="5">
    <source>
        <dbReference type="ARBA" id="ARBA00023239"/>
    </source>
</evidence>
<reference evidence="9 10" key="1">
    <citation type="submission" date="2018-10" db="EMBL/GenBank/DDBJ databases">
        <title>Isolation from cow dung.</title>
        <authorList>
            <person name="Ling L."/>
        </authorList>
    </citation>
    <scope>NUCLEOTIDE SEQUENCE [LARGE SCALE GENOMIC DNA]</scope>
    <source>
        <strain evidence="9 10">NEAU-LL90</strain>
    </source>
</reference>
<dbReference type="Gene3D" id="3.30.1490.480">
    <property type="entry name" value="Endolytic murein transglycosylase"/>
    <property type="match status" value="1"/>
</dbReference>
<dbReference type="PANTHER" id="PTHR30518">
    <property type="entry name" value="ENDOLYTIC MUREIN TRANSGLYCOSYLASE"/>
    <property type="match status" value="1"/>
</dbReference>
<keyword evidence="2 7" id="KW-0812">Transmembrane</keyword>
<keyword evidence="3 7" id="KW-1133">Transmembrane helix</keyword>
<dbReference type="GO" id="GO:0071555">
    <property type="term" value="P:cell wall organization"/>
    <property type="evidence" value="ECO:0007669"/>
    <property type="project" value="UniProtKB-KW"/>
</dbReference>
<feature type="site" description="Important for catalytic activity" evidence="7">
    <location>
        <position position="435"/>
    </location>
</feature>
<sequence length="556" mass="60402">MSDRRMRTGRPEHTGRRHRYADEPAEPESWDYDEPEWDEDDDWSPPPTTGRRHRAEPDDWDDEPPAHTGSRHAAATSPDEWDTNVLPVYVDDDQPPVGFRAHVDPPAAEELTDPHLGPVYRDPEPEPQPRSRAGDDQRSAPRRVGRSVPAAERGGKGRPGGKSRRSRAASRKAAERRRRRRTMWLSGTVLAVLFVVAAGYAGWKLIAKLNGPEDFSGPTGPLVVVQVHSGDTASEIAKTAVDKGVVASTGAFYQAAARNSQFQKVQPGYYALPTHSRGEDAVTAMVGKDARVGNVVISDGRRLHDSNDVNTGARNEGIYRKIADASCLGTGADRKCVTYEQLDQAGASTDLAALGVPAWASDSVRGDPDRTRQLEGLIGAGTWDFDPSATPTQILNQLVTESVQSYEASGLLQSGNANGLNPYQTLIGASLVEREALPQDMTKVARVIVNRLAAQQPLQFDSTVNYTLDTTEVATTDSDRAHKTPWNTYAMSGLPLTPISSPSAAALKAMESPAPGPWLYFVTVDKQGDTKFTDSYSEHLHNISLAQQNGVLDSGR</sequence>
<comment type="subcellular location">
    <subcellularLocation>
        <location evidence="7">Cell membrane</location>
        <topology evidence="7">Single-pass membrane protein</topology>
    </subcellularLocation>
</comment>
<dbReference type="PANTHER" id="PTHR30518:SF2">
    <property type="entry name" value="ENDOLYTIC MUREIN TRANSGLYCOSYLASE"/>
    <property type="match status" value="1"/>
</dbReference>
<feature type="transmembrane region" description="Helical" evidence="7">
    <location>
        <begin position="182"/>
        <end position="203"/>
    </location>
</feature>
<protein>
    <recommendedName>
        <fullName evidence="7">Endolytic murein transglycosylase</fullName>
        <ecNumber evidence="7">4.2.2.29</ecNumber>
    </recommendedName>
    <alternativeName>
        <fullName evidence="7">Peptidoglycan lytic transglycosylase</fullName>
    </alternativeName>
    <alternativeName>
        <fullName evidence="7">Peptidoglycan polymerization terminase</fullName>
    </alternativeName>
</protein>
<evidence type="ECO:0000256" key="6">
    <source>
        <dbReference type="ARBA" id="ARBA00023316"/>
    </source>
</evidence>
<dbReference type="NCBIfam" id="TIGR00247">
    <property type="entry name" value="endolytic transglycosylase MltG"/>
    <property type="match status" value="1"/>
</dbReference>
<feature type="compositionally biased region" description="Acidic residues" evidence="8">
    <location>
        <begin position="23"/>
        <end position="43"/>
    </location>
</feature>
<keyword evidence="4 7" id="KW-0472">Membrane</keyword>
<feature type="region of interest" description="Disordered" evidence="8">
    <location>
        <begin position="1"/>
        <end position="179"/>
    </location>
</feature>
<evidence type="ECO:0000313" key="10">
    <source>
        <dbReference type="Proteomes" id="UP000279275"/>
    </source>
</evidence>
<dbReference type="RefSeq" id="WP_122189871.1">
    <property type="nucleotide sequence ID" value="NZ_RFFH01000009.1"/>
</dbReference>
<evidence type="ECO:0000256" key="3">
    <source>
        <dbReference type="ARBA" id="ARBA00022989"/>
    </source>
</evidence>
<dbReference type="EC" id="4.2.2.29" evidence="7"/>
<dbReference type="GO" id="GO:0008932">
    <property type="term" value="F:lytic endotransglycosylase activity"/>
    <property type="evidence" value="ECO:0007669"/>
    <property type="project" value="UniProtKB-UniRule"/>
</dbReference>
<evidence type="ECO:0000313" key="9">
    <source>
        <dbReference type="EMBL" id="RMI30633.1"/>
    </source>
</evidence>
<keyword evidence="5 7" id="KW-0456">Lyase</keyword>
<feature type="compositionally biased region" description="Basic residues" evidence="8">
    <location>
        <begin position="159"/>
        <end position="179"/>
    </location>
</feature>
<dbReference type="InterPro" id="IPR003770">
    <property type="entry name" value="MLTG-like"/>
</dbReference>
<evidence type="ECO:0000256" key="8">
    <source>
        <dbReference type="SAM" id="MobiDB-lite"/>
    </source>
</evidence>
<feature type="compositionally biased region" description="Basic and acidic residues" evidence="8">
    <location>
        <begin position="1"/>
        <end position="14"/>
    </location>
</feature>
<organism evidence="9 10">
    <name type="scientific">Nocardia stercoris</name>
    <dbReference type="NCBI Taxonomy" id="2483361"/>
    <lineage>
        <taxon>Bacteria</taxon>
        <taxon>Bacillati</taxon>
        <taxon>Actinomycetota</taxon>
        <taxon>Actinomycetes</taxon>
        <taxon>Mycobacteriales</taxon>
        <taxon>Nocardiaceae</taxon>
        <taxon>Nocardia</taxon>
    </lineage>
</organism>
<comment type="similarity">
    <text evidence="7">Belongs to the transglycosylase MltG family.</text>
</comment>
<comment type="catalytic activity">
    <reaction evidence="7">
        <text>a peptidoglycan chain = a peptidoglycan chain with N-acetyl-1,6-anhydromuramyl-[peptide] at the reducing end + a peptidoglycan chain with N-acetylglucosamine at the non-reducing end.</text>
        <dbReference type="EC" id="4.2.2.29"/>
    </reaction>
</comment>
<name>A0A3M2L279_9NOCA</name>
<evidence type="ECO:0000256" key="1">
    <source>
        <dbReference type="ARBA" id="ARBA00022475"/>
    </source>
</evidence>
<evidence type="ECO:0000256" key="2">
    <source>
        <dbReference type="ARBA" id="ARBA00022692"/>
    </source>
</evidence>
<proteinExistence type="inferred from homology"/>
<dbReference type="Proteomes" id="UP000279275">
    <property type="component" value="Unassembled WGS sequence"/>
</dbReference>
<accession>A0A3M2L279</accession>
<evidence type="ECO:0000256" key="4">
    <source>
        <dbReference type="ARBA" id="ARBA00023136"/>
    </source>
</evidence>
<evidence type="ECO:0000256" key="7">
    <source>
        <dbReference type="HAMAP-Rule" id="MF_02065"/>
    </source>
</evidence>
<dbReference type="GO" id="GO:0009252">
    <property type="term" value="P:peptidoglycan biosynthetic process"/>
    <property type="evidence" value="ECO:0007669"/>
    <property type="project" value="UniProtKB-UniRule"/>
</dbReference>
<dbReference type="AlphaFoldDB" id="A0A3M2L279"/>
<dbReference type="EMBL" id="RFFH01000009">
    <property type="protein sequence ID" value="RMI30633.1"/>
    <property type="molecule type" value="Genomic_DNA"/>
</dbReference>
<dbReference type="GO" id="GO:0005886">
    <property type="term" value="C:plasma membrane"/>
    <property type="evidence" value="ECO:0007669"/>
    <property type="project" value="UniProtKB-SubCell"/>
</dbReference>
<keyword evidence="6 7" id="KW-0961">Cell wall biogenesis/degradation</keyword>
<dbReference type="Pfam" id="PF02618">
    <property type="entry name" value="YceG"/>
    <property type="match status" value="1"/>
</dbReference>
<keyword evidence="10" id="KW-1185">Reference proteome</keyword>
<dbReference type="HAMAP" id="MF_02065">
    <property type="entry name" value="MltG"/>
    <property type="match status" value="1"/>
</dbReference>